<comment type="subcellular location">
    <subcellularLocation>
        <location evidence="2">Membrane</location>
        <topology evidence="2">Multi-pass membrane protein</topology>
    </subcellularLocation>
</comment>
<keyword evidence="7" id="KW-0862">Zinc</keyword>
<comment type="caution">
    <text evidence="13">The sequence shown here is derived from an EMBL/GenBank/DDBJ whole genome shotgun (WGS) entry which is preliminary data.</text>
</comment>
<comment type="similarity">
    <text evidence="3">Belongs to the peptidase M50B family.</text>
</comment>
<comment type="cofactor">
    <cofactor evidence="1">
        <name>Zn(2+)</name>
        <dbReference type="ChEBI" id="CHEBI:29105"/>
    </cofactor>
</comment>
<dbReference type="GO" id="GO:0004222">
    <property type="term" value="F:metalloendopeptidase activity"/>
    <property type="evidence" value="ECO:0007669"/>
    <property type="project" value="InterPro"/>
</dbReference>
<evidence type="ECO:0000256" key="1">
    <source>
        <dbReference type="ARBA" id="ARBA00001947"/>
    </source>
</evidence>
<keyword evidence="10 11" id="KW-0472">Membrane</keyword>
<evidence type="ECO:0000256" key="8">
    <source>
        <dbReference type="ARBA" id="ARBA00022989"/>
    </source>
</evidence>
<feature type="transmembrane region" description="Helical" evidence="11">
    <location>
        <begin position="286"/>
        <end position="305"/>
    </location>
</feature>
<evidence type="ECO:0000256" key="3">
    <source>
        <dbReference type="ARBA" id="ARBA00007931"/>
    </source>
</evidence>
<feature type="domain" description="Peptidase M50" evidence="12">
    <location>
        <begin position="7"/>
        <end position="52"/>
    </location>
</feature>
<evidence type="ECO:0000256" key="11">
    <source>
        <dbReference type="SAM" id="Phobius"/>
    </source>
</evidence>
<evidence type="ECO:0000313" key="13">
    <source>
        <dbReference type="EMBL" id="PIR78139.1"/>
    </source>
</evidence>
<evidence type="ECO:0000256" key="10">
    <source>
        <dbReference type="ARBA" id="ARBA00023136"/>
    </source>
</evidence>
<keyword evidence="9" id="KW-0482">Metalloprotease</keyword>
<evidence type="ECO:0000256" key="6">
    <source>
        <dbReference type="ARBA" id="ARBA00022801"/>
    </source>
</evidence>
<reference evidence="14" key="1">
    <citation type="submission" date="2017-09" db="EMBL/GenBank/DDBJ databases">
        <title>Depth-based differentiation of microbial function through sediment-hosted aquifers and enrichment of novel symbionts in the deep terrestrial subsurface.</title>
        <authorList>
            <person name="Probst A.J."/>
            <person name="Ladd B."/>
            <person name="Jarett J.K."/>
            <person name="Geller-Mcgrath D.E."/>
            <person name="Sieber C.M.K."/>
            <person name="Emerson J.B."/>
            <person name="Anantharaman K."/>
            <person name="Thomas B.C."/>
            <person name="Malmstrom R."/>
            <person name="Stieglmeier M."/>
            <person name="Klingl A."/>
            <person name="Woyke T."/>
            <person name="Ryan C.M."/>
            <person name="Banfield J.F."/>
        </authorList>
    </citation>
    <scope>NUCLEOTIDE SEQUENCE [LARGE SCALE GENOMIC DNA]</scope>
</reference>
<feature type="transmembrane region" description="Helical" evidence="11">
    <location>
        <begin position="311"/>
        <end position="329"/>
    </location>
</feature>
<dbReference type="PANTHER" id="PTHR42837">
    <property type="entry name" value="REGULATOR OF SIGMA-E PROTEASE RSEP"/>
    <property type="match status" value="1"/>
</dbReference>
<accession>A0A2H0TY40</accession>
<keyword evidence="4" id="KW-0645">Protease</keyword>
<protein>
    <recommendedName>
        <fullName evidence="12">Peptidase M50 domain-containing protein</fullName>
    </recommendedName>
</protein>
<gene>
    <name evidence="13" type="ORF">COU28_03270</name>
</gene>
<keyword evidence="6" id="KW-0378">Hydrolase</keyword>
<feature type="transmembrane region" description="Helical" evidence="11">
    <location>
        <begin position="336"/>
        <end position="356"/>
    </location>
</feature>
<dbReference type="Proteomes" id="UP000230852">
    <property type="component" value="Unassembled WGS sequence"/>
</dbReference>
<dbReference type="Gene3D" id="2.30.42.10">
    <property type="match status" value="1"/>
</dbReference>
<evidence type="ECO:0000256" key="9">
    <source>
        <dbReference type="ARBA" id="ARBA00023049"/>
    </source>
</evidence>
<evidence type="ECO:0000259" key="12">
    <source>
        <dbReference type="Pfam" id="PF02163"/>
    </source>
</evidence>
<evidence type="ECO:0000256" key="2">
    <source>
        <dbReference type="ARBA" id="ARBA00004141"/>
    </source>
</evidence>
<dbReference type="EMBL" id="PFBU01000061">
    <property type="protein sequence ID" value="PIR78139.1"/>
    <property type="molecule type" value="Genomic_DNA"/>
</dbReference>
<dbReference type="InterPro" id="IPR004387">
    <property type="entry name" value="Pept_M50_Zn"/>
</dbReference>
<feature type="transmembrane region" description="Helical" evidence="11">
    <location>
        <begin position="386"/>
        <end position="404"/>
    </location>
</feature>
<evidence type="ECO:0000256" key="5">
    <source>
        <dbReference type="ARBA" id="ARBA00022692"/>
    </source>
</evidence>
<organism evidence="13 14">
    <name type="scientific">Candidatus Magasanikbacteria bacterium CG10_big_fil_rev_8_21_14_0_10_36_16</name>
    <dbReference type="NCBI Taxonomy" id="1974645"/>
    <lineage>
        <taxon>Bacteria</taxon>
        <taxon>Candidatus Magasanikiibacteriota</taxon>
    </lineage>
</organism>
<dbReference type="SUPFAM" id="SSF50156">
    <property type="entry name" value="PDZ domain-like"/>
    <property type="match status" value="1"/>
</dbReference>
<name>A0A2H0TY40_9BACT</name>
<dbReference type="InterPro" id="IPR036034">
    <property type="entry name" value="PDZ_sf"/>
</dbReference>
<keyword evidence="5 11" id="KW-0812">Transmembrane</keyword>
<dbReference type="InterPro" id="IPR008915">
    <property type="entry name" value="Peptidase_M50"/>
</dbReference>
<proteinExistence type="inferred from homology"/>
<dbReference type="GO" id="GO:0016020">
    <property type="term" value="C:membrane"/>
    <property type="evidence" value="ECO:0007669"/>
    <property type="project" value="UniProtKB-SubCell"/>
</dbReference>
<dbReference type="PANTHER" id="PTHR42837:SF2">
    <property type="entry name" value="MEMBRANE METALLOPROTEASE ARASP2, CHLOROPLASTIC-RELATED"/>
    <property type="match status" value="1"/>
</dbReference>
<evidence type="ECO:0000256" key="4">
    <source>
        <dbReference type="ARBA" id="ARBA00022670"/>
    </source>
</evidence>
<dbReference type="GO" id="GO:0006508">
    <property type="term" value="P:proteolysis"/>
    <property type="evidence" value="ECO:0007669"/>
    <property type="project" value="UniProtKB-KW"/>
</dbReference>
<keyword evidence="8 11" id="KW-1133">Transmembrane helix</keyword>
<evidence type="ECO:0000313" key="14">
    <source>
        <dbReference type="Proteomes" id="UP000230852"/>
    </source>
</evidence>
<dbReference type="AlphaFoldDB" id="A0A2H0TY40"/>
<feature type="transmembrane region" description="Helical" evidence="11">
    <location>
        <begin position="130"/>
        <end position="156"/>
    </location>
</feature>
<sequence length="411" mass="45147">MLTVLLFILILGLLVVAHEFGHFITARKSGMKVFEFGFGFPPRAFGFYRDPVTKKLVWIFGSGKTKEQKENQKSTLANTVGGEEREEEYPATLWSINYLPLGGFVKIKGENGENAQEKDSFGAQKAWKRIIVLAAGVIMNIILAFVVLSVGFMIGLPTDLSGGNSDPRAIIVEKPSVVVEQVEDNSPAKAAGIQFGDKILRIGASDMNWFEGDKLLGEEINSQKLIDYVSLHIVEESSLVVERAGQNLIIKMTPKMIKNVDTPKLGVALADAGVIRYPWYLAIYKGFIATFVVLLNIFIGFYYLIKNLVLGHGLIFDVAGPVGIATIVGQSAKLGFNYLLNVVAMLSLSLAAINILPIPALDGGRIVFVILEKILKKPVPMKYEQLAHTIGFLLLMILVVVVTYRDVAKLF</sequence>
<feature type="domain" description="Peptidase M50" evidence="12">
    <location>
        <begin position="91"/>
        <end position="398"/>
    </location>
</feature>
<evidence type="ECO:0000256" key="7">
    <source>
        <dbReference type="ARBA" id="ARBA00022833"/>
    </source>
</evidence>
<dbReference type="CDD" id="cd06163">
    <property type="entry name" value="S2P-M50_PDZ_RseP-like"/>
    <property type="match status" value="1"/>
</dbReference>
<dbReference type="Pfam" id="PF02163">
    <property type="entry name" value="Peptidase_M50"/>
    <property type="match status" value="2"/>
</dbReference>